<feature type="signal peptide" evidence="2">
    <location>
        <begin position="1"/>
        <end position="20"/>
    </location>
</feature>
<reference evidence="3" key="2">
    <citation type="submission" date="2020-09" db="EMBL/GenBank/DDBJ databases">
        <authorList>
            <person name="Sun Q."/>
            <person name="Kim S."/>
        </authorList>
    </citation>
    <scope>NUCLEOTIDE SEQUENCE</scope>
    <source>
        <strain evidence="3">KCTC 32182</strain>
    </source>
</reference>
<dbReference type="CDD" id="cd01846">
    <property type="entry name" value="fatty_acyltransferase_like"/>
    <property type="match status" value="1"/>
</dbReference>
<keyword evidence="1" id="KW-0378">Hydrolase</keyword>
<keyword evidence="2" id="KW-0732">Signal</keyword>
<protein>
    <submittedName>
        <fullName evidence="3">Thermolabile hemolysin</fullName>
    </submittedName>
</protein>
<evidence type="ECO:0000313" key="4">
    <source>
        <dbReference type="Proteomes" id="UP000645257"/>
    </source>
</evidence>
<evidence type="ECO:0000256" key="2">
    <source>
        <dbReference type="SAM" id="SignalP"/>
    </source>
</evidence>
<dbReference type="AlphaFoldDB" id="A0A918P4A4"/>
<accession>A0A918P4A4</accession>
<dbReference type="InterPro" id="IPR051058">
    <property type="entry name" value="GDSL_Est/Lipase"/>
</dbReference>
<dbReference type="InterPro" id="IPR001087">
    <property type="entry name" value="GDSL"/>
</dbReference>
<dbReference type="SUPFAM" id="SSF52266">
    <property type="entry name" value="SGNH hydrolase"/>
    <property type="match status" value="1"/>
</dbReference>
<dbReference type="GO" id="GO:0016788">
    <property type="term" value="F:hydrolase activity, acting on ester bonds"/>
    <property type="evidence" value="ECO:0007669"/>
    <property type="project" value="InterPro"/>
</dbReference>
<dbReference type="RefSeq" id="WP_189534154.1">
    <property type="nucleotide sequence ID" value="NZ_BMYX01000011.1"/>
</dbReference>
<feature type="chain" id="PRO_5037846742" evidence="2">
    <location>
        <begin position="21"/>
        <end position="415"/>
    </location>
</feature>
<keyword evidence="4" id="KW-1185">Reference proteome</keyword>
<dbReference type="PANTHER" id="PTHR45648:SF22">
    <property type="entry name" value="GDSL LIPASE_ACYLHYDROLASE FAMILY PROTEIN (AFU_ORTHOLOGUE AFUA_4G14700)"/>
    <property type="match status" value="1"/>
</dbReference>
<dbReference type="Proteomes" id="UP000645257">
    <property type="component" value="Unassembled WGS sequence"/>
</dbReference>
<gene>
    <name evidence="3" type="ORF">GCM10011289_21600</name>
</gene>
<dbReference type="Gene3D" id="3.40.50.1110">
    <property type="entry name" value="SGNH hydrolase"/>
    <property type="match status" value="1"/>
</dbReference>
<evidence type="ECO:0000313" key="3">
    <source>
        <dbReference type="EMBL" id="GGY17757.1"/>
    </source>
</evidence>
<evidence type="ECO:0000256" key="1">
    <source>
        <dbReference type="ARBA" id="ARBA00022801"/>
    </source>
</evidence>
<reference evidence="3" key="1">
    <citation type="journal article" date="2014" name="Int. J. Syst. Evol. Microbiol.">
        <title>Complete genome sequence of Corynebacterium casei LMG S-19264T (=DSM 44701T), isolated from a smear-ripened cheese.</title>
        <authorList>
            <consortium name="US DOE Joint Genome Institute (JGI-PGF)"/>
            <person name="Walter F."/>
            <person name="Albersmeier A."/>
            <person name="Kalinowski J."/>
            <person name="Ruckert C."/>
        </authorList>
    </citation>
    <scope>NUCLEOTIDE SEQUENCE</scope>
    <source>
        <strain evidence="3">KCTC 32182</strain>
    </source>
</reference>
<dbReference type="Pfam" id="PF00657">
    <property type="entry name" value="Lipase_GDSL"/>
    <property type="match status" value="1"/>
</dbReference>
<dbReference type="InterPro" id="IPR036514">
    <property type="entry name" value="SGNH_hydro_sf"/>
</dbReference>
<dbReference type="PANTHER" id="PTHR45648">
    <property type="entry name" value="GDSL LIPASE/ACYLHYDROLASE FAMILY PROTEIN (AFU_ORTHOLOGUE AFUA_4G14700)"/>
    <property type="match status" value="1"/>
</dbReference>
<proteinExistence type="predicted"/>
<dbReference type="EMBL" id="BMYX01000011">
    <property type="protein sequence ID" value="GGY17757.1"/>
    <property type="molecule type" value="Genomic_DNA"/>
</dbReference>
<comment type="caution">
    <text evidence="3">The sequence shown here is derived from an EMBL/GenBank/DDBJ whole genome shotgun (WGS) entry which is preliminary data.</text>
</comment>
<sequence>MKTSFLSALLLVGAIGSAAAAPVTPRATHKVTPQGVQVANTYTYLRCYYRTDADAGRTDVDYVWARDPASADYYRLYGNWRAGGMLDWDNMFYTATKQETLAAVCKSSLAVRGIAQPYAFHAAADSALSFDYSVWTLSDPAASKGFDRVVAFGDSLSDTRNMLNASLWTMPNRKSWYWGRFSNGEVWVEKLSAQLGLPLYNWAVGGAAADRQLVLPGVVQQVESWKTYMRMDSAYRPENTLFTILIGGNDLIKYGKSVDEILDAESRAIESLILAGGKHILLLNLPDVSRAPVFKSRKNGPEIAAGVLEYNRRLKVLRDGLSDKYGAMADIRLFDTYSVFGDLLDRPGAYGIDNVRDACLNIPAGASLSYLDAHPLNAFCRPDRFAFWDNLHPTRRVHEWLAAKVLPLAKSMSGG</sequence>
<organism evidence="3 4">
    <name type="scientific">Paludibacterium paludis</name>
    <dbReference type="NCBI Taxonomy" id="1225769"/>
    <lineage>
        <taxon>Bacteria</taxon>
        <taxon>Pseudomonadati</taxon>
        <taxon>Pseudomonadota</taxon>
        <taxon>Betaproteobacteria</taxon>
        <taxon>Neisseriales</taxon>
        <taxon>Chromobacteriaceae</taxon>
        <taxon>Paludibacterium</taxon>
    </lineage>
</organism>
<name>A0A918P4A4_9NEIS</name>